<organism evidence="1">
    <name type="scientific">marine metagenome</name>
    <dbReference type="NCBI Taxonomy" id="408172"/>
    <lineage>
        <taxon>unclassified sequences</taxon>
        <taxon>metagenomes</taxon>
        <taxon>ecological metagenomes</taxon>
    </lineage>
</organism>
<feature type="non-terminal residue" evidence="1">
    <location>
        <position position="98"/>
    </location>
</feature>
<sequence>MKDFKAISHTVGNEIKQKIFGKSDYGNDDWKKANFEWYEKIHDENSSLHDSFMKYFDNKKNSIKTVLEVGCGAGIYPIKYKKIFEGLQYTGIDFSETN</sequence>
<dbReference type="InterPro" id="IPR029063">
    <property type="entry name" value="SAM-dependent_MTases_sf"/>
</dbReference>
<dbReference type="Gene3D" id="3.40.50.150">
    <property type="entry name" value="Vaccinia Virus protein VP39"/>
    <property type="match status" value="1"/>
</dbReference>
<dbReference type="SUPFAM" id="SSF53335">
    <property type="entry name" value="S-adenosyl-L-methionine-dependent methyltransferases"/>
    <property type="match status" value="1"/>
</dbReference>
<evidence type="ECO:0000313" key="1">
    <source>
        <dbReference type="EMBL" id="SVD99728.1"/>
    </source>
</evidence>
<dbReference type="AlphaFoldDB" id="A0A382ZYG8"/>
<accession>A0A382ZYG8</accession>
<gene>
    <name evidence="1" type="ORF">METZ01_LOCUS452582</name>
</gene>
<dbReference type="EMBL" id="UINC01187157">
    <property type="protein sequence ID" value="SVD99728.1"/>
    <property type="molecule type" value="Genomic_DNA"/>
</dbReference>
<protein>
    <recommendedName>
        <fullName evidence="2">Methyltransferase domain-containing protein</fullName>
    </recommendedName>
</protein>
<reference evidence="1" key="1">
    <citation type="submission" date="2018-05" db="EMBL/GenBank/DDBJ databases">
        <authorList>
            <person name="Lanie J.A."/>
            <person name="Ng W.-L."/>
            <person name="Kazmierczak K.M."/>
            <person name="Andrzejewski T.M."/>
            <person name="Davidsen T.M."/>
            <person name="Wayne K.J."/>
            <person name="Tettelin H."/>
            <person name="Glass J.I."/>
            <person name="Rusch D."/>
            <person name="Podicherti R."/>
            <person name="Tsui H.-C.T."/>
            <person name="Winkler M.E."/>
        </authorList>
    </citation>
    <scope>NUCLEOTIDE SEQUENCE</scope>
</reference>
<evidence type="ECO:0008006" key="2">
    <source>
        <dbReference type="Google" id="ProtNLM"/>
    </source>
</evidence>
<name>A0A382ZYG8_9ZZZZ</name>
<proteinExistence type="predicted"/>